<dbReference type="InterPro" id="IPR029066">
    <property type="entry name" value="PLP-binding_barrel"/>
</dbReference>
<comment type="cofactor">
    <cofactor evidence="2 12">
        <name>Mg(2+)</name>
        <dbReference type="ChEBI" id="CHEBI:18420"/>
    </cofactor>
</comment>
<evidence type="ECO:0000256" key="6">
    <source>
        <dbReference type="ARBA" id="ARBA00022793"/>
    </source>
</evidence>
<evidence type="ECO:0000259" key="15">
    <source>
        <dbReference type="Pfam" id="PF02784"/>
    </source>
</evidence>
<comment type="catalytic activity">
    <reaction evidence="12">
        <text>L-arginine + H(+) = agmatine + CO2</text>
        <dbReference type="Rhea" id="RHEA:17641"/>
        <dbReference type="ChEBI" id="CHEBI:15378"/>
        <dbReference type="ChEBI" id="CHEBI:16526"/>
        <dbReference type="ChEBI" id="CHEBI:32682"/>
        <dbReference type="ChEBI" id="CHEBI:58145"/>
        <dbReference type="EC" id="4.1.1.19"/>
    </reaction>
</comment>
<evidence type="ECO:0000256" key="11">
    <source>
        <dbReference type="ARBA" id="ARBA00023239"/>
    </source>
</evidence>
<dbReference type="EC" id="4.1.1.19" evidence="12"/>
<dbReference type="GO" id="GO:0008792">
    <property type="term" value="F:arginine decarboxylase activity"/>
    <property type="evidence" value="ECO:0007669"/>
    <property type="project" value="UniProtKB-UniRule"/>
</dbReference>
<keyword evidence="19" id="KW-1185">Reference proteome</keyword>
<name>A9B9E6_PROM4</name>
<dbReference type="eggNOG" id="COG1166">
    <property type="taxonomic scope" value="Bacteria"/>
</dbReference>
<dbReference type="InterPro" id="IPR041128">
    <property type="entry name" value="Arg_decarbox_C"/>
</dbReference>
<dbReference type="GO" id="GO:0006527">
    <property type="term" value="P:L-arginine catabolic process"/>
    <property type="evidence" value="ECO:0007669"/>
    <property type="project" value="InterPro"/>
</dbReference>
<dbReference type="UniPathway" id="UPA00186">
    <property type="reaction ID" value="UER00284"/>
</dbReference>
<dbReference type="GO" id="GO:0046872">
    <property type="term" value="F:metal ion binding"/>
    <property type="evidence" value="ECO:0007669"/>
    <property type="project" value="UniProtKB-KW"/>
</dbReference>
<dbReference type="Pfam" id="PF02784">
    <property type="entry name" value="Orn_Arg_deC_N"/>
    <property type="match status" value="1"/>
</dbReference>
<dbReference type="InterPro" id="IPR022644">
    <property type="entry name" value="De-COase2_N"/>
</dbReference>
<dbReference type="AlphaFoldDB" id="A9B9E6"/>
<dbReference type="Gene3D" id="2.40.37.10">
    <property type="entry name" value="Lyase, Ornithine Decarboxylase, Chain A, domain 1"/>
    <property type="match status" value="1"/>
</dbReference>
<sequence length="648" mass="72219">MSKSKPLTKKNDWSVEDSTVLYRLDKWGKDYFSINESGNIKVSPTGPEGDSLDLMVLVKELNSRNLKSPLLLRFDDILEDRIKKLHGAFKNAISHYEYEGEYKGVFPIKCNQQRHVVEEIVTCSREWHFGLEAGSKAELLIALSLLDDPEALLICNGYKDKRYIETSILARQLGRKPIVVIEQLDEVDRIINATKKIGSAPFIGIRAKLSSQSSGRWSNSIGEKSKFGLSIPEISQAVQQLKDAGLLKELILLHFHIGSQINDIAVLKNALQEASHIYIELKRLGAPMGHLDVGGGLGIDYDGSRTATQASTNYSLQNYANDVVATIQECCKENQVQVPTLVSENGRAVSSHFSILVFNVLGTSSIPSDTRATTEHECLSVQNLRQTLRSLSEEPHNIGVDISRLQEAWNDALKFKEDALAAFRLGYIGLEERAKAEQLTWACAKALAVKLPKDTLIPEELNALNAALAETYYANISIFRSAPDTWAIGQLFPIMPIHRLNEKPTQLGHFADLTCDSDGKLSKFIDNGQAKSLIELHRLNSNEDYLIGMFLGGAYQEVMGNLHNLFGSTNSIHIRMAKNGGYKLDHVIRGDTKAEVLNAMEHDSEQLLERLRIASESAIQQGKLKINDAQRLIEHVETSLRQSTYLQE</sequence>
<evidence type="ECO:0000256" key="13">
    <source>
        <dbReference type="PIRSR" id="PIRSR001336-50"/>
    </source>
</evidence>
<dbReference type="Gene3D" id="1.20.58.930">
    <property type="match status" value="1"/>
</dbReference>
<dbReference type="STRING" id="93059.P9211_00521"/>
<feature type="binding site" evidence="12">
    <location>
        <begin position="291"/>
        <end position="301"/>
    </location>
    <ligand>
        <name>substrate</name>
    </ligand>
</feature>
<evidence type="ECO:0000256" key="9">
    <source>
        <dbReference type="ARBA" id="ARBA00023066"/>
    </source>
</evidence>
<dbReference type="GO" id="GO:0008295">
    <property type="term" value="P:spermidine biosynthetic process"/>
    <property type="evidence" value="ECO:0007669"/>
    <property type="project" value="UniProtKB-UniRule"/>
</dbReference>
<dbReference type="EMBL" id="CP000878">
    <property type="protein sequence ID" value="ABX07983.1"/>
    <property type="molecule type" value="Genomic_DNA"/>
</dbReference>
<dbReference type="PRINTS" id="PR01179">
    <property type="entry name" value="ODADCRBXLASE"/>
</dbReference>
<feature type="active site" description="Proton donor" evidence="14">
    <location>
        <position position="515"/>
    </location>
</feature>
<dbReference type="KEGG" id="pmj:P9211_00521"/>
<feature type="domain" description="Arginine decarboxylase C-terminal helical" evidence="17">
    <location>
        <begin position="594"/>
        <end position="646"/>
    </location>
</feature>
<keyword evidence="11 12" id="KW-0456">Lyase</keyword>
<dbReference type="InterPro" id="IPR002985">
    <property type="entry name" value="Arg_decrbxlase"/>
</dbReference>
<dbReference type="RefSeq" id="WP_012194608.1">
    <property type="nucleotide sequence ID" value="NC_009976.1"/>
</dbReference>
<evidence type="ECO:0000256" key="2">
    <source>
        <dbReference type="ARBA" id="ARBA00001946"/>
    </source>
</evidence>
<dbReference type="HOGENOM" id="CLU_027243_1_0_3"/>
<keyword evidence="8 12" id="KW-0663">Pyridoxal phosphate</keyword>
<dbReference type="SUPFAM" id="SSF51419">
    <property type="entry name" value="PLP-binding barrel"/>
    <property type="match status" value="1"/>
</dbReference>
<evidence type="ECO:0000256" key="12">
    <source>
        <dbReference type="HAMAP-Rule" id="MF_01417"/>
    </source>
</evidence>
<dbReference type="Gene3D" id="3.20.20.10">
    <property type="entry name" value="Alanine racemase"/>
    <property type="match status" value="1"/>
</dbReference>
<gene>
    <name evidence="12 18" type="primary">speA</name>
    <name evidence="18" type="ordered locus">P9211_00521</name>
</gene>
<keyword evidence="10 12" id="KW-0620">Polyamine biosynthesis</keyword>
<feature type="modified residue" description="N6-(pyridoxal phosphate)lysine" evidence="12 13">
    <location>
        <position position="109"/>
    </location>
</feature>
<evidence type="ECO:0000313" key="18">
    <source>
        <dbReference type="EMBL" id="ABX07983.1"/>
    </source>
</evidence>
<dbReference type="OrthoDB" id="9802658at2"/>
<evidence type="ECO:0000259" key="16">
    <source>
        <dbReference type="Pfam" id="PF17810"/>
    </source>
</evidence>
<comment type="pathway">
    <text evidence="12">Amine and polyamine biosynthesis; agmatine biosynthesis; agmatine from L-arginine: step 1/1.</text>
</comment>
<evidence type="ECO:0000256" key="8">
    <source>
        <dbReference type="ARBA" id="ARBA00022898"/>
    </source>
</evidence>
<dbReference type="PRINTS" id="PR01180">
    <property type="entry name" value="ARGDCRBXLASE"/>
</dbReference>
<feature type="domain" description="Orn/DAP/Arg decarboxylase 2 N-terminal" evidence="15">
    <location>
        <begin position="82"/>
        <end position="350"/>
    </location>
</feature>
<dbReference type="Proteomes" id="UP000000788">
    <property type="component" value="Chromosome"/>
</dbReference>
<keyword evidence="7 12" id="KW-0460">Magnesium</keyword>
<dbReference type="PIRSF" id="PIRSF001336">
    <property type="entry name" value="Arg_decrbxlase"/>
    <property type="match status" value="1"/>
</dbReference>
<evidence type="ECO:0000313" key="19">
    <source>
        <dbReference type="Proteomes" id="UP000000788"/>
    </source>
</evidence>
<dbReference type="HAMAP" id="MF_01417">
    <property type="entry name" value="SpeA"/>
    <property type="match status" value="1"/>
</dbReference>
<evidence type="ECO:0000256" key="4">
    <source>
        <dbReference type="ARBA" id="ARBA00008357"/>
    </source>
</evidence>
<keyword evidence="5 12" id="KW-0479">Metal-binding</keyword>
<dbReference type="InterPro" id="IPR009006">
    <property type="entry name" value="Ala_racemase/Decarboxylase_C"/>
</dbReference>
<reference evidence="18 19" key="1">
    <citation type="journal article" date="2007" name="PLoS Genet.">
        <title>Patterns and implications of gene gain and loss in the evolution of Prochlorococcus.</title>
        <authorList>
            <person name="Kettler G.C."/>
            <person name="Martiny A.C."/>
            <person name="Huang K."/>
            <person name="Zucker J."/>
            <person name="Coleman M.L."/>
            <person name="Rodrigue S."/>
            <person name="Chen F."/>
            <person name="Lapidus A."/>
            <person name="Ferriera S."/>
            <person name="Johnson J."/>
            <person name="Steglich C."/>
            <person name="Church G.M."/>
            <person name="Richardson P."/>
            <person name="Chisholm S.W."/>
        </authorList>
    </citation>
    <scope>NUCLEOTIDE SEQUENCE [LARGE SCALE GENOMIC DNA]</scope>
    <source>
        <strain evidence="19">MIT 9211</strain>
    </source>
</reference>
<evidence type="ECO:0000256" key="10">
    <source>
        <dbReference type="ARBA" id="ARBA00023115"/>
    </source>
</evidence>
<evidence type="ECO:0000256" key="14">
    <source>
        <dbReference type="PIRSR" id="PIRSR600183-50"/>
    </source>
</evidence>
<accession>A9B9E6</accession>
<dbReference type="SUPFAM" id="SSF50621">
    <property type="entry name" value="Alanine racemase C-terminal domain-like"/>
    <property type="match status" value="1"/>
</dbReference>
<dbReference type="NCBIfam" id="NF003763">
    <property type="entry name" value="PRK05354.1"/>
    <property type="match status" value="1"/>
</dbReference>
<dbReference type="InterPro" id="IPR040634">
    <property type="entry name" value="Arg_decarb_HB"/>
</dbReference>
<dbReference type="InterPro" id="IPR022657">
    <property type="entry name" value="De-COase2_CS"/>
</dbReference>
<evidence type="ECO:0000256" key="3">
    <source>
        <dbReference type="ARBA" id="ARBA00002257"/>
    </source>
</evidence>
<evidence type="ECO:0000256" key="5">
    <source>
        <dbReference type="ARBA" id="ARBA00022723"/>
    </source>
</evidence>
<keyword evidence="9 12" id="KW-0745">Spermidine biosynthesis</keyword>
<dbReference type="NCBIfam" id="TIGR01273">
    <property type="entry name" value="speA"/>
    <property type="match status" value="1"/>
</dbReference>
<dbReference type="PANTHER" id="PTHR43295">
    <property type="entry name" value="ARGININE DECARBOXYLASE"/>
    <property type="match status" value="1"/>
</dbReference>
<proteinExistence type="inferred from homology"/>
<dbReference type="PANTHER" id="PTHR43295:SF9">
    <property type="entry name" value="BIOSYNTHETIC ARGININE DECARBOXYLASE"/>
    <property type="match status" value="1"/>
</dbReference>
<dbReference type="PROSITE" id="PS00879">
    <property type="entry name" value="ODR_DC_2_2"/>
    <property type="match status" value="1"/>
</dbReference>
<protein>
    <recommendedName>
        <fullName evidence="12">Biosynthetic arginine decarboxylase</fullName>
        <shortName evidence="12">ADC</shortName>
        <ecNumber evidence="12">4.1.1.19</ecNumber>
    </recommendedName>
</protein>
<evidence type="ECO:0000256" key="1">
    <source>
        <dbReference type="ARBA" id="ARBA00001933"/>
    </source>
</evidence>
<dbReference type="CDD" id="cd06830">
    <property type="entry name" value="PLPDE_III_ADC"/>
    <property type="match status" value="1"/>
</dbReference>
<keyword evidence="6 12" id="KW-0210">Decarboxylase</keyword>
<comment type="cofactor">
    <cofactor evidence="1 12 13">
        <name>pyridoxal 5'-phosphate</name>
        <dbReference type="ChEBI" id="CHEBI:597326"/>
    </cofactor>
</comment>
<feature type="domain" description="Arginine decarboxylase helical bundle" evidence="16">
    <location>
        <begin position="375"/>
        <end position="465"/>
    </location>
</feature>
<dbReference type="Pfam" id="PF17810">
    <property type="entry name" value="Arg_decarb_HB"/>
    <property type="match status" value="1"/>
</dbReference>
<evidence type="ECO:0000259" key="17">
    <source>
        <dbReference type="Pfam" id="PF17944"/>
    </source>
</evidence>
<comment type="similarity">
    <text evidence="4 12">Belongs to the Orn/Lys/Arg decarboxylase class-II family. SpeA subfamily.</text>
</comment>
<evidence type="ECO:0000256" key="7">
    <source>
        <dbReference type="ARBA" id="ARBA00022842"/>
    </source>
</evidence>
<comment type="function">
    <text evidence="3 12">Catalyzes the biosynthesis of agmatine from arginine.</text>
</comment>
<organism evidence="18 19">
    <name type="scientific">Prochlorococcus marinus (strain MIT 9211)</name>
    <dbReference type="NCBI Taxonomy" id="93059"/>
    <lineage>
        <taxon>Bacteria</taxon>
        <taxon>Bacillati</taxon>
        <taxon>Cyanobacteriota</taxon>
        <taxon>Cyanophyceae</taxon>
        <taxon>Synechococcales</taxon>
        <taxon>Prochlorococcaceae</taxon>
        <taxon>Prochlorococcus</taxon>
    </lineage>
</organism>
<dbReference type="Pfam" id="PF17944">
    <property type="entry name" value="Arg_decarbox_C"/>
    <property type="match status" value="1"/>
</dbReference>
<dbReference type="InterPro" id="IPR000183">
    <property type="entry name" value="Orn/DAP/Arg_de-COase"/>
</dbReference>